<dbReference type="Proteomes" id="UP000323521">
    <property type="component" value="Chromosome"/>
</dbReference>
<keyword evidence="2" id="KW-1185">Reference proteome</keyword>
<dbReference type="EMBL" id="CP017634">
    <property type="protein sequence ID" value="ATW27404.1"/>
    <property type="molecule type" value="Genomic_DNA"/>
</dbReference>
<proteinExistence type="predicted"/>
<reference evidence="1 2" key="1">
    <citation type="submission" date="2016-10" db="EMBL/GenBank/DDBJ databases">
        <title>Complete Genome Sequence of Peptococcaceae strain DCMF.</title>
        <authorList>
            <person name="Edwards R.J."/>
            <person name="Holland S.I."/>
            <person name="Deshpande N.P."/>
            <person name="Wong Y.K."/>
            <person name="Ertan H."/>
            <person name="Manefield M."/>
            <person name="Russell T.L."/>
            <person name="Lee M.J."/>
        </authorList>
    </citation>
    <scope>NUCLEOTIDE SEQUENCE [LARGE SCALE GENOMIC DNA]</scope>
    <source>
        <strain evidence="1 2">DCMF</strain>
    </source>
</reference>
<evidence type="ECO:0000313" key="1">
    <source>
        <dbReference type="EMBL" id="ATW27404.1"/>
    </source>
</evidence>
<accession>A0A3G1KY42</accession>
<sequence length="70" mass="7751">MITDPRSLGEPVVMSLPAKFAIDDSMFIFPAYGRQEVRRDPNIKALPLKKGTGILFQKSCKLSQSKGGIR</sequence>
<dbReference type="AlphaFoldDB" id="A0A3G1KY42"/>
<name>A0A3G1KY42_FORW1</name>
<protein>
    <submittedName>
        <fullName evidence="1">Uncharacterized protein</fullName>
    </submittedName>
</protein>
<organism evidence="1 2">
    <name type="scientific">Formimonas warabiya</name>
    <dbReference type="NCBI Taxonomy" id="1761012"/>
    <lineage>
        <taxon>Bacteria</taxon>
        <taxon>Bacillati</taxon>
        <taxon>Bacillota</taxon>
        <taxon>Clostridia</taxon>
        <taxon>Eubacteriales</taxon>
        <taxon>Peptococcaceae</taxon>
        <taxon>Candidatus Formimonas</taxon>
    </lineage>
</organism>
<gene>
    <name evidence="1" type="ORF">DCMF_23985</name>
</gene>
<evidence type="ECO:0000313" key="2">
    <source>
        <dbReference type="Proteomes" id="UP000323521"/>
    </source>
</evidence>
<dbReference type="KEGG" id="fwa:DCMF_23985"/>